<sequence length="88" mass="10337">MPQQMSHQAVQLMAPALHRGEKLRFLLRVQFIPAVLQKMRQQLLLDLRRRQLFVDLRFQSFTYIQQDRAIKFAMAAQRVGDAIAAKML</sequence>
<name>A0A377YZV3_KLEPO</name>
<proteinExistence type="predicted"/>
<evidence type="ECO:0000313" key="2">
    <source>
        <dbReference type="Proteomes" id="UP000254487"/>
    </source>
</evidence>
<gene>
    <name evidence="1" type="ORF">NCTC10313_01318</name>
</gene>
<reference evidence="1 2" key="1">
    <citation type="submission" date="2018-06" db="EMBL/GenBank/DDBJ databases">
        <authorList>
            <consortium name="Pathogen Informatics"/>
            <person name="Doyle S."/>
        </authorList>
    </citation>
    <scope>NUCLEOTIDE SEQUENCE [LARGE SCALE GENOMIC DNA]</scope>
    <source>
        <strain evidence="1 2">NCTC10313</strain>
    </source>
</reference>
<protein>
    <submittedName>
        <fullName evidence="1">Uncharacterized protein</fullName>
    </submittedName>
</protein>
<dbReference type="AlphaFoldDB" id="A0A377YZV3"/>
<dbReference type="Proteomes" id="UP000254487">
    <property type="component" value="Unassembled WGS sequence"/>
</dbReference>
<organism evidence="1 2">
    <name type="scientific">Klebsiella pneumoniae subsp. ozaenae</name>
    <dbReference type="NCBI Taxonomy" id="574"/>
    <lineage>
        <taxon>Bacteria</taxon>
        <taxon>Pseudomonadati</taxon>
        <taxon>Pseudomonadota</taxon>
        <taxon>Gammaproteobacteria</taxon>
        <taxon>Enterobacterales</taxon>
        <taxon>Enterobacteriaceae</taxon>
        <taxon>Klebsiella/Raoultella group</taxon>
        <taxon>Klebsiella</taxon>
        <taxon>Klebsiella pneumoniae complex</taxon>
    </lineage>
</organism>
<dbReference type="EMBL" id="UGLW01000003">
    <property type="protein sequence ID" value="STU57524.1"/>
    <property type="molecule type" value="Genomic_DNA"/>
</dbReference>
<accession>A0A377YZV3</accession>
<evidence type="ECO:0000313" key="1">
    <source>
        <dbReference type="EMBL" id="STU57524.1"/>
    </source>
</evidence>